<feature type="transmembrane region" description="Helical" evidence="1">
    <location>
        <begin position="24"/>
        <end position="44"/>
    </location>
</feature>
<feature type="transmembrane region" description="Helical" evidence="1">
    <location>
        <begin position="56"/>
        <end position="75"/>
    </location>
</feature>
<dbReference type="AlphaFoldDB" id="D8K514"/>
<name>D8K514_NITWC</name>
<sequence length="106" mass="11628">MLAWLAAIFSKGLVIDFSGGFDLGLVVIWPSLVYGIVQFFDGWLVTPWIQGRSLNLGAITVVIIVLIGGTVGGLYGLLLCIPMAACAKILFTELILPRFYQWTEKH</sequence>
<proteinExistence type="predicted"/>
<dbReference type="STRING" id="105559.Nwat_1050"/>
<dbReference type="Proteomes" id="UP000000393">
    <property type="component" value="Chromosome"/>
</dbReference>
<dbReference type="EMBL" id="CP002086">
    <property type="protein sequence ID" value="ADJ27991.1"/>
    <property type="molecule type" value="Genomic_DNA"/>
</dbReference>
<organism evidence="2 3">
    <name type="scientific">Nitrosococcus watsoni (strain C-113)</name>
    <dbReference type="NCBI Taxonomy" id="105559"/>
    <lineage>
        <taxon>Bacteria</taxon>
        <taxon>Pseudomonadati</taxon>
        <taxon>Pseudomonadota</taxon>
        <taxon>Gammaproteobacteria</taxon>
        <taxon>Chromatiales</taxon>
        <taxon>Chromatiaceae</taxon>
        <taxon>Nitrosococcus</taxon>
    </lineage>
</organism>
<dbReference type="eggNOG" id="COG0628">
    <property type="taxonomic scope" value="Bacteria"/>
</dbReference>
<keyword evidence="3" id="KW-1185">Reference proteome</keyword>
<keyword evidence="1" id="KW-0472">Membrane</keyword>
<evidence type="ECO:0000313" key="2">
    <source>
        <dbReference type="EMBL" id="ADJ27991.1"/>
    </source>
</evidence>
<dbReference type="HOGENOM" id="CLU_2220411_0_0_6"/>
<evidence type="ECO:0008006" key="4">
    <source>
        <dbReference type="Google" id="ProtNLM"/>
    </source>
</evidence>
<keyword evidence="1" id="KW-0812">Transmembrane</keyword>
<evidence type="ECO:0000256" key="1">
    <source>
        <dbReference type="SAM" id="Phobius"/>
    </source>
</evidence>
<reference evidence="2 3" key="1">
    <citation type="submission" date="2010-06" db="EMBL/GenBank/DDBJ databases">
        <title>Complete sequence of chromosome of Nitrosococcus watsoni C-113.</title>
        <authorList>
            <consortium name="US DOE Joint Genome Institute"/>
            <person name="Lucas S."/>
            <person name="Copeland A."/>
            <person name="Lapidus A."/>
            <person name="Cheng J.-F."/>
            <person name="Bruce D."/>
            <person name="Goodwin L."/>
            <person name="Pitluck S."/>
            <person name="Malfatti S.A."/>
            <person name="Chain P.S.G."/>
            <person name="Land M."/>
            <person name="Hauser L."/>
            <person name="Kyrpides N."/>
            <person name="Ivanova N."/>
            <person name="Cambell M.A."/>
            <person name="Heidelberg J.F."/>
            <person name="Klotz M.G."/>
            <person name="Woyke T."/>
        </authorList>
    </citation>
    <scope>NUCLEOTIDE SEQUENCE [LARGE SCALE GENOMIC DNA]</scope>
    <source>
        <strain evidence="2 3">C-113</strain>
    </source>
</reference>
<accession>D8K514</accession>
<keyword evidence="1" id="KW-1133">Transmembrane helix</keyword>
<protein>
    <recommendedName>
        <fullName evidence="4">Permease</fullName>
    </recommendedName>
</protein>
<evidence type="ECO:0000313" key="3">
    <source>
        <dbReference type="Proteomes" id="UP000000393"/>
    </source>
</evidence>
<dbReference type="KEGG" id="nwa:Nwat_1050"/>
<gene>
    <name evidence="2" type="ordered locus">Nwat_1050</name>
</gene>